<dbReference type="PANTHER" id="PTHR37543">
    <property type="entry name" value="CCCH ZINC FINGER DNA BINDING PROTEIN (AFU_ORTHOLOGUE AFUA_5G12760)"/>
    <property type="match status" value="1"/>
</dbReference>
<gene>
    <name evidence="3" type="ORF">Micbo1qcDRAFT_167009</name>
</gene>
<feature type="domain" description="DUF7923" evidence="2">
    <location>
        <begin position="76"/>
        <end position="259"/>
    </location>
</feature>
<dbReference type="STRING" id="196109.A0A136IS91"/>
<accession>A0A136IS91</accession>
<evidence type="ECO:0000259" key="2">
    <source>
        <dbReference type="Pfam" id="PF25540"/>
    </source>
</evidence>
<dbReference type="OrthoDB" id="2270193at2759"/>
<keyword evidence="4" id="KW-1185">Reference proteome</keyword>
<evidence type="ECO:0000313" key="3">
    <source>
        <dbReference type="EMBL" id="KXJ87834.1"/>
    </source>
</evidence>
<protein>
    <recommendedName>
        <fullName evidence="2">DUF7923 domain-containing protein</fullName>
    </recommendedName>
</protein>
<proteinExistence type="predicted"/>
<dbReference type="Proteomes" id="UP000070501">
    <property type="component" value="Unassembled WGS sequence"/>
</dbReference>
<dbReference type="EMBL" id="KQ964260">
    <property type="protein sequence ID" value="KXJ87834.1"/>
    <property type="molecule type" value="Genomic_DNA"/>
</dbReference>
<sequence>MGDLLVSGHDRFVGIKNGLTSEVANSLALIEELLQDLENTKAALQKTQLDFENESDGRRRFQQQIREHQVLLEARDRRPFIVVLVDADADCYFFKDVFLEKGLKGGELAADALYTALQQFAQTLPGAPSDIDIVVKAFAKMTGLASALHKAGKVRGPEQLRAFAAGFSSRKPFFDFIDVGPLKEGVDVKFKANAEFFLDSFQCKHLVLGCVHDEGYVSWLKQFVGDTRLAGRMTLIEGFPFLQQTKNLNLESIRLDSVFAGAPQLSVNSSFAAAAAGAGAVHGSPVIPVPRVVAGVAQLQVQSKRLGPIVLDADGCRVDRVLQVSKTVAEKIAKGELCYWLYLRGRCEMVNMSSHQRNHVHRALTDEEYDALWEQARAGRCRKDMRAERRSGQGCSDPMCVYGHRK</sequence>
<dbReference type="InterPro" id="IPR057683">
    <property type="entry name" value="DUF7923"/>
</dbReference>
<dbReference type="Pfam" id="PF25540">
    <property type="entry name" value="DUF7923"/>
    <property type="match status" value="1"/>
</dbReference>
<evidence type="ECO:0000256" key="1">
    <source>
        <dbReference type="SAM" id="Coils"/>
    </source>
</evidence>
<evidence type="ECO:0000313" key="4">
    <source>
        <dbReference type="Proteomes" id="UP000070501"/>
    </source>
</evidence>
<dbReference type="InParanoid" id="A0A136IS91"/>
<name>A0A136IS91_9PEZI</name>
<dbReference type="AlphaFoldDB" id="A0A136IS91"/>
<organism evidence="3 4">
    <name type="scientific">Microdochium bolleyi</name>
    <dbReference type="NCBI Taxonomy" id="196109"/>
    <lineage>
        <taxon>Eukaryota</taxon>
        <taxon>Fungi</taxon>
        <taxon>Dikarya</taxon>
        <taxon>Ascomycota</taxon>
        <taxon>Pezizomycotina</taxon>
        <taxon>Sordariomycetes</taxon>
        <taxon>Xylariomycetidae</taxon>
        <taxon>Xylariales</taxon>
        <taxon>Microdochiaceae</taxon>
        <taxon>Microdochium</taxon>
    </lineage>
</organism>
<keyword evidence="1" id="KW-0175">Coiled coil</keyword>
<reference evidence="4" key="1">
    <citation type="submission" date="2016-02" db="EMBL/GenBank/DDBJ databases">
        <title>Draft genome sequence of Microdochium bolleyi, a fungal endophyte of beachgrass.</title>
        <authorList>
            <consortium name="DOE Joint Genome Institute"/>
            <person name="David A.S."/>
            <person name="May G."/>
            <person name="Haridas S."/>
            <person name="Lim J."/>
            <person name="Wang M."/>
            <person name="Labutti K."/>
            <person name="Lipzen A."/>
            <person name="Barry K."/>
            <person name="Grigoriev I.V."/>
        </authorList>
    </citation>
    <scope>NUCLEOTIDE SEQUENCE [LARGE SCALE GENOMIC DNA]</scope>
    <source>
        <strain evidence="4">J235TASD1</strain>
    </source>
</reference>
<dbReference type="PANTHER" id="PTHR37543:SF1">
    <property type="entry name" value="CCCH ZINC FINGER DNA BINDING PROTEIN (AFU_ORTHOLOGUE AFUA_5G12760)"/>
    <property type="match status" value="1"/>
</dbReference>
<feature type="coiled-coil region" evidence="1">
    <location>
        <begin position="23"/>
        <end position="54"/>
    </location>
</feature>